<reference evidence="2 3" key="2">
    <citation type="journal article" date="2010" name="Nature">
        <title>Comparative genomics reveals mobile pathogenicity chromosomes in Fusarium.</title>
        <authorList>
            <person name="Ma L.J."/>
            <person name="van der Does H.C."/>
            <person name="Borkovich K.A."/>
            <person name="Coleman J.J."/>
            <person name="Daboussi M.J."/>
            <person name="Di Pietro A."/>
            <person name="Dufresne M."/>
            <person name="Freitag M."/>
            <person name="Grabherr M."/>
            <person name="Henrissat B."/>
            <person name="Houterman P.M."/>
            <person name="Kang S."/>
            <person name="Shim W.B."/>
            <person name="Woloshuk C."/>
            <person name="Xie X."/>
            <person name="Xu J.R."/>
            <person name="Antoniw J."/>
            <person name="Baker S.E."/>
            <person name="Bluhm B.H."/>
            <person name="Breakspear A."/>
            <person name="Brown D.W."/>
            <person name="Butchko R.A."/>
            <person name="Chapman S."/>
            <person name="Coulson R."/>
            <person name="Coutinho P.M."/>
            <person name="Danchin E.G."/>
            <person name="Diener A."/>
            <person name="Gale L.R."/>
            <person name="Gardiner D.M."/>
            <person name="Goff S."/>
            <person name="Hammond-Kosack K.E."/>
            <person name="Hilburn K."/>
            <person name="Hua-Van A."/>
            <person name="Jonkers W."/>
            <person name="Kazan K."/>
            <person name="Kodira C.D."/>
            <person name="Koehrsen M."/>
            <person name="Kumar L."/>
            <person name="Lee Y.H."/>
            <person name="Li L."/>
            <person name="Manners J.M."/>
            <person name="Miranda-Saavedra D."/>
            <person name="Mukherjee M."/>
            <person name="Park G."/>
            <person name="Park J."/>
            <person name="Park S.Y."/>
            <person name="Proctor R.H."/>
            <person name="Regev A."/>
            <person name="Ruiz-Roldan M.C."/>
            <person name="Sain D."/>
            <person name="Sakthikumar S."/>
            <person name="Sykes S."/>
            <person name="Schwartz D.C."/>
            <person name="Turgeon B.G."/>
            <person name="Wapinski I."/>
            <person name="Yoder O."/>
            <person name="Young S."/>
            <person name="Zeng Q."/>
            <person name="Zhou S."/>
            <person name="Galagan J."/>
            <person name="Cuomo C.A."/>
            <person name="Kistler H.C."/>
            <person name="Rep M."/>
        </authorList>
    </citation>
    <scope>GENOME REANNOTATION</scope>
    <source>
        <strain evidence="3">ATCC MYA-4620 / CBS 123657 / FGSC 9075 / NRRL 31084 / PH-1</strain>
        <strain evidence="2">PH-1 / ATCC MYA-4620 / FGSC 9075 / NRRL 31084</strain>
    </source>
</reference>
<dbReference type="Proteomes" id="UP000070720">
    <property type="component" value="Chromosome 1"/>
</dbReference>
<dbReference type="InParanoid" id="A0A098CZ22"/>
<sequence>MESRYLGIVHKKSSVGNFLSFNMGREAYAGHLIATAVIWLIVMREVTVTLPCSQGVIEELKKANNDHSSIDQKIQDHLAALSNRIANDLTDQKNWWI</sequence>
<accession>A0A098CZ22</accession>
<gene>
    <name evidence="1" type="ORF">FGRAMPH1_01T00107</name>
</gene>
<keyword evidence="3" id="KW-1185">Reference proteome</keyword>
<evidence type="ECO:0000313" key="1">
    <source>
        <dbReference type="EMBL" id="CEF71853.1"/>
    </source>
</evidence>
<dbReference type="VEuPathDB" id="FungiDB:FGRAMPH1_01G00107"/>
<evidence type="ECO:0000313" key="3">
    <source>
        <dbReference type="Proteomes" id="UP000070720"/>
    </source>
</evidence>
<dbReference type="EMBL" id="HG970332">
    <property type="protein sequence ID" value="CEF71853.1"/>
    <property type="molecule type" value="Genomic_DNA"/>
</dbReference>
<reference evidence="2" key="4">
    <citation type="submission" date="2017-01" db="UniProtKB">
        <authorList>
            <consortium name="EnsemblFungi"/>
        </authorList>
    </citation>
    <scope>IDENTIFICATION</scope>
    <source>
        <strain evidence="2">PH-1 / ATCC MYA-4620 / FGSC 9075 / NRRL 31084</strain>
    </source>
</reference>
<accession>A0A0E0RKS8</accession>
<reference evidence="1 3" key="3">
    <citation type="journal article" date="2015" name="BMC Genomics">
        <title>The completed genome sequence of the pathogenic ascomycete fungus Fusarium graminearum.</title>
        <authorList>
            <person name="King R."/>
            <person name="Urban M."/>
            <person name="Hammond-Kosack M.C."/>
            <person name="Hassani-Pak K."/>
            <person name="Hammond-Kosack K.E."/>
        </authorList>
    </citation>
    <scope>NUCLEOTIDE SEQUENCE [LARGE SCALE GENOMIC DNA]</scope>
    <source>
        <strain evidence="3">ATCC MYA-4620 / CBS 123657 / FGSC 9075 / NRRL 31084 / PH-1</strain>
        <strain evidence="1">PH-1</strain>
    </source>
</reference>
<dbReference type="EnsemblFungi" id="CEF71853">
    <property type="protein sequence ID" value="CEF71853"/>
    <property type="gene ID" value="FGRRES_15046"/>
</dbReference>
<protein>
    <submittedName>
        <fullName evidence="1">Chromosome 1, complete genome</fullName>
    </submittedName>
</protein>
<name>A0A098CZ22_GIBZE</name>
<proteinExistence type="predicted"/>
<organism evidence="1 3">
    <name type="scientific">Gibberella zeae (strain ATCC MYA-4620 / CBS 123657 / FGSC 9075 / NRRL 31084 / PH-1)</name>
    <name type="common">Wheat head blight fungus</name>
    <name type="synonym">Fusarium graminearum</name>
    <dbReference type="NCBI Taxonomy" id="229533"/>
    <lineage>
        <taxon>Eukaryota</taxon>
        <taxon>Fungi</taxon>
        <taxon>Dikarya</taxon>
        <taxon>Ascomycota</taxon>
        <taxon>Pezizomycotina</taxon>
        <taxon>Sordariomycetes</taxon>
        <taxon>Hypocreomycetidae</taxon>
        <taxon>Hypocreales</taxon>
        <taxon>Nectriaceae</taxon>
        <taxon>Fusarium</taxon>
    </lineage>
</organism>
<dbReference type="AlphaFoldDB" id="A0A098CZ22"/>
<evidence type="ECO:0000313" key="2">
    <source>
        <dbReference type="EnsemblFungi" id="CEF71853"/>
    </source>
</evidence>
<reference evidence="2 3" key="1">
    <citation type="journal article" date="2007" name="Science">
        <title>The Fusarium graminearum genome reveals a link between localized polymorphism and pathogen specialization.</title>
        <authorList>
            <person name="Cuomo C.A."/>
            <person name="Gueldener U."/>
            <person name="Xu J.-R."/>
            <person name="Trail F."/>
            <person name="Turgeon B.G."/>
            <person name="Di Pietro A."/>
            <person name="Walton J.D."/>
            <person name="Ma L.-J."/>
            <person name="Baker S.E."/>
            <person name="Rep M."/>
            <person name="Adam G."/>
            <person name="Antoniw J."/>
            <person name="Baldwin T."/>
            <person name="Calvo S.E."/>
            <person name="Chang Y.-L."/>
            <person name="DeCaprio D."/>
            <person name="Gale L.R."/>
            <person name="Gnerre S."/>
            <person name="Goswami R.S."/>
            <person name="Hammond-Kosack K."/>
            <person name="Harris L.J."/>
            <person name="Hilburn K."/>
            <person name="Kennell J.C."/>
            <person name="Kroken S."/>
            <person name="Magnuson J.K."/>
            <person name="Mannhaupt G."/>
            <person name="Mauceli E.W."/>
            <person name="Mewes H.-W."/>
            <person name="Mitterbauer R."/>
            <person name="Muehlbauer G."/>
            <person name="Muensterkoetter M."/>
            <person name="Nelson D."/>
            <person name="O'Donnell K."/>
            <person name="Ouellet T."/>
            <person name="Qi W."/>
            <person name="Quesneville H."/>
            <person name="Roncero M.I.G."/>
            <person name="Seong K.-Y."/>
            <person name="Tetko I.V."/>
            <person name="Urban M."/>
            <person name="Waalwijk C."/>
            <person name="Ward T.J."/>
            <person name="Yao J."/>
            <person name="Birren B.W."/>
            <person name="Kistler H.C."/>
        </authorList>
    </citation>
    <scope>NUCLEOTIDE SEQUENCE [LARGE SCALE GENOMIC DNA]</scope>
    <source>
        <strain evidence="3">ATCC MYA-4620 / CBS 123657 / FGSC 9075 / NRRL 31084 / PH-1</strain>
        <strain evidence="2">PH-1 / ATCC MYA-4620 / FGSC 9075 / NRRL 31084</strain>
    </source>
</reference>